<accession>A0ABP1QZB5</accession>
<dbReference type="PANTHER" id="PTHR10300:SF14">
    <property type="entry name" value="PROTEIN SARAH"/>
    <property type="match status" value="1"/>
</dbReference>
<evidence type="ECO:0008006" key="5">
    <source>
        <dbReference type="Google" id="ProtNLM"/>
    </source>
</evidence>
<dbReference type="PANTHER" id="PTHR10300">
    <property type="entry name" value="CALCIPRESSIN"/>
    <property type="match status" value="1"/>
</dbReference>
<dbReference type="Pfam" id="PF04847">
    <property type="entry name" value="Calcipressin"/>
    <property type="match status" value="1"/>
</dbReference>
<gene>
    <name evidence="3" type="ORF">ODALV1_LOCUS16874</name>
</gene>
<comment type="caution">
    <text evidence="3">The sequence shown here is derived from an EMBL/GenBank/DDBJ whole genome shotgun (WGS) entry which is preliminary data.</text>
</comment>
<comment type="similarity">
    <text evidence="1">Belongs to the RCAN family.</text>
</comment>
<dbReference type="CDD" id="cd12434">
    <property type="entry name" value="RRM_RCAN_like"/>
    <property type="match status" value="1"/>
</dbReference>
<dbReference type="EMBL" id="CAXLJM020000051">
    <property type="protein sequence ID" value="CAL8115480.1"/>
    <property type="molecule type" value="Genomic_DNA"/>
</dbReference>
<reference evidence="3 4" key="1">
    <citation type="submission" date="2024-08" db="EMBL/GenBank/DDBJ databases">
        <authorList>
            <person name="Cucini C."/>
            <person name="Frati F."/>
        </authorList>
    </citation>
    <scope>NUCLEOTIDE SEQUENCE [LARGE SCALE GENOMIC DNA]</scope>
</reference>
<proteinExistence type="inferred from homology"/>
<evidence type="ECO:0000256" key="1">
    <source>
        <dbReference type="ARBA" id="ARBA00008209"/>
    </source>
</evidence>
<sequence length="289" mass="32986">MLGVHLRFDLIGRKDFTMPIEERDKEMGESHGEGVNGRLMMVEQDDENQMMYVNAEDGLSLEAMDEENQTARQLERERLQLRILEGDLDLEGLNLEDLINDEEFPTNLIITGFQPEFFEDTPLRQRFEGLFQLYGEDAAFHYFRSFKRVRVTYSSAASAIQARIKMHMSSIGDNVLKCYFGQAAVKRKDSDGLLHPPTPDKQFLISPPASPPVGWEPIPESHPTINYDLVSAITKLKPGEAHELHKPEKESHPSIVVHVVGDEEVEEEPDESGGMRPKMRIIQTRRPEV</sequence>
<feature type="region of interest" description="Disordered" evidence="2">
    <location>
        <begin position="263"/>
        <end position="289"/>
    </location>
</feature>
<keyword evidence="4" id="KW-1185">Reference proteome</keyword>
<dbReference type="InterPro" id="IPR012677">
    <property type="entry name" value="Nucleotide-bd_a/b_plait_sf"/>
</dbReference>
<evidence type="ECO:0000256" key="2">
    <source>
        <dbReference type="SAM" id="MobiDB-lite"/>
    </source>
</evidence>
<dbReference type="InterPro" id="IPR035979">
    <property type="entry name" value="RBD_domain_sf"/>
</dbReference>
<dbReference type="SUPFAM" id="SSF54928">
    <property type="entry name" value="RNA-binding domain, RBD"/>
    <property type="match status" value="1"/>
</dbReference>
<protein>
    <recommendedName>
        <fullName evidence="5">Calcipressin-2</fullName>
    </recommendedName>
</protein>
<dbReference type="Proteomes" id="UP001642540">
    <property type="component" value="Unassembled WGS sequence"/>
</dbReference>
<evidence type="ECO:0000313" key="3">
    <source>
        <dbReference type="EMBL" id="CAL8115480.1"/>
    </source>
</evidence>
<name>A0ABP1QZB5_9HEXA</name>
<evidence type="ECO:0000313" key="4">
    <source>
        <dbReference type="Proteomes" id="UP001642540"/>
    </source>
</evidence>
<dbReference type="InterPro" id="IPR006931">
    <property type="entry name" value="Calcipressin"/>
</dbReference>
<dbReference type="Gene3D" id="3.30.70.330">
    <property type="match status" value="1"/>
</dbReference>
<organism evidence="3 4">
    <name type="scientific">Orchesella dallaii</name>
    <dbReference type="NCBI Taxonomy" id="48710"/>
    <lineage>
        <taxon>Eukaryota</taxon>
        <taxon>Metazoa</taxon>
        <taxon>Ecdysozoa</taxon>
        <taxon>Arthropoda</taxon>
        <taxon>Hexapoda</taxon>
        <taxon>Collembola</taxon>
        <taxon>Entomobryomorpha</taxon>
        <taxon>Entomobryoidea</taxon>
        <taxon>Orchesellidae</taxon>
        <taxon>Orchesellinae</taxon>
        <taxon>Orchesella</taxon>
    </lineage>
</organism>